<evidence type="ECO:0000313" key="4">
    <source>
        <dbReference type="EMBL" id="GAH00069.1"/>
    </source>
</evidence>
<comment type="caution">
    <text evidence="4">The sequence shown here is derived from an EMBL/GenBank/DDBJ whole genome shotgun (WGS) entry which is preliminary data.</text>
</comment>
<feature type="non-terminal residue" evidence="4">
    <location>
        <position position="1"/>
    </location>
</feature>
<dbReference type="AlphaFoldDB" id="X1D4P3"/>
<proteinExistence type="predicted"/>
<dbReference type="InterPro" id="IPR013750">
    <property type="entry name" value="GHMP_kinase_C_dom"/>
</dbReference>
<dbReference type="PANTHER" id="PTHR10457">
    <property type="entry name" value="MEVALONATE KINASE/GALACTOKINASE"/>
    <property type="match status" value="1"/>
</dbReference>
<gene>
    <name evidence="4" type="ORF">S01H4_41554</name>
</gene>
<keyword evidence="2" id="KW-0067">ATP-binding</keyword>
<evidence type="ECO:0000259" key="3">
    <source>
        <dbReference type="Pfam" id="PF08544"/>
    </source>
</evidence>
<reference evidence="4" key="1">
    <citation type="journal article" date="2014" name="Front. Microbiol.">
        <title>High frequency of phylogenetically diverse reductive dehalogenase-homologous genes in deep subseafloor sedimentary metagenomes.</title>
        <authorList>
            <person name="Kawai M."/>
            <person name="Futagami T."/>
            <person name="Toyoda A."/>
            <person name="Takaki Y."/>
            <person name="Nishi S."/>
            <person name="Hori S."/>
            <person name="Arai W."/>
            <person name="Tsubouchi T."/>
            <person name="Morono Y."/>
            <person name="Uchiyama I."/>
            <person name="Ito T."/>
            <person name="Fujiyama A."/>
            <person name="Inagaki F."/>
            <person name="Takami H."/>
        </authorList>
    </citation>
    <scope>NUCLEOTIDE SEQUENCE</scope>
    <source>
        <strain evidence="4">Expedition CK06-06</strain>
    </source>
</reference>
<dbReference type="GO" id="GO:0005524">
    <property type="term" value="F:ATP binding"/>
    <property type="evidence" value="ECO:0007669"/>
    <property type="project" value="UniProtKB-KW"/>
</dbReference>
<accession>X1D4P3</accession>
<organism evidence="4">
    <name type="scientific">marine sediment metagenome</name>
    <dbReference type="NCBI Taxonomy" id="412755"/>
    <lineage>
        <taxon>unclassified sequences</taxon>
        <taxon>metagenomes</taxon>
        <taxon>ecological metagenomes</taxon>
    </lineage>
</organism>
<dbReference type="SUPFAM" id="SSF55060">
    <property type="entry name" value="GHMP Kinase, C-terminal domain"/>
    <property type="match status" value="1"/>
</dbReference>
<dbReference type="GO" id="GO:0004335">
    <property type="term" value="F:galactokinase activity"/>
    <property type="evidence" value="ECO:0007669"/>
    <property type="project" value="TreeGrafter"/>
</dbReference>
<dbReference type="Pfam" id="PF08544">
    <property type="entry name" value="GHMP_kinases_C"/>
    <property type="match status" value="1"/>
</dbReference>
<evidence type="ECO:0000256" key="1">
    <source>
        <dbReference type="ARBA" id="ARBA00022741"/>
    </source>
</evidence>
<name>X1D4P3_9ZZZZ</name>
<dbReference type="EMBL" id="BART01022733">
    <property type="protein sequence ID" value="GAH00069.1"/>
    <property type="molecule type" value="Genomic_DNA"/>
</dbReference>
<evidence type="ECO:0000256" key="2">
    <source>
        <dbReference type="ARBA" id="ARBA00022840"/>
    </source>
</evidence>
<dbReference type="InterPro" id="IPR036554">
    <property type="entry name" value="GHMP_kinase_C_sf"/>
</dbReference>
<feature type="domain" description="GHMP kinase C-terminal" evidence="3">
    <location>
        <begin position="21"/>
        <end position="90"/>
    </location>
</feature>
<dbReference type="Gene3D" id="3.30.70.890">
    <property type="entry name" value="GHMP kinase, C-terminal domain"/>
    <property type="match status" value="1"/>
</dbReference>
<dbReference type="GO" id="GO:0006012">
    <property type="term" value="P:galactose metabolic process"/>
    <property type="evidence" value="ECO:0007669"/>
    <property type="project" value="TreeGrafter"/>
</dbReference>
<protein>
    <recommendedName>
        <fullName evidence="3">GHMP kinase C-terminal domain-containing protein</fullName>
    </recommendedName>
</protein>
<dbReference type="PANTHER" id="PTHR10457:SF7">
    <property type="entry name" value="GALACTOKINASE-RELATED"/>
    <property type="match status" value="1"/>
</dbReference>
<keyword evidence="1" id="KW-0547">Nucleotide-binding</keyword>
<sequence>TNYIQKSSKIIIEKNHNIELEFYRALGNLLTEHHRQLVDNIGVSTPKIDKMISIALENGAFGAKINGSGFGGCMFALASENKKEIMDNIAEVGGIGYTVKTSEGVELY</sequence>
<dbReference type="GO" id="GO:0005829">
    <property type="term" value="C:cytosol"/>
    <property type="evidence" value="ECO:0007669"/>
    <property type="project" value="TreeGrafter"/>
</dbReference>